<dbReference type="GO" id="GO:0005743">
    <property type="term" value="C:mitochondrial inner membrane"/>
    <property type="evidence" value="ECO:0007669"/>
    <property type="project" value="UniProtKB-SubCell"/>
</dbReference>
<protein>
    <recommendedName>
        <fullName evidence="3">Transmembrane protein 186</fullName>
    </recommendedName>
</protein>
<evidence type="ECO:0000256" key="2">
    <source>
        <dbReference type="ARBA" id="ARBA00007020"/>
    </source>
</evidence>
<evidence type="ECO:0000313" key="10">
    <source>
        <dbReference type="EMBL" id="GIY19312.1"/>
    </source>
</evidence>
<dbReference type="PANTHER" id="PTHR13603:SF1">
    <property type="entry name" value="TRANSMEMBRANE PROTEIN 186"/>
    <property type="match status" value="1"/>
</dbReference>
<sequence>MFRTARLCGVKILEQRKNLLLKCRETNTVKCVSYTVQNKNIQQNKESNNNIQWIRMYYFPHIRIAATLSRLKLYQTIFTIGAVPISIALYKDGLMELSSVQIVSGCATLACVTLYLMTSYFRRLIGIISISKDGKSVKISHLTFWGRKRDVIVPLEDIVPLTESGCSPNDAYVKLVRFSSKEILYMTLRFGNILDKTKFEFVFGSLDVFGLKK</sequence>
<comment type="caution">
    <text evidence="10">The sequence shown here is derived from an EMBL/GenBank/DDBJ whole genome shotgun (WGS) entry which is preliminary data.</text>
</comment>
<keyword evidence="6 9" id="KW-1133">Transmembrane helix</keyword>
<comment type="similarity">
    <text evidence="2">Belongs to the TMEM186 family.</text>
</comment>
<evidence type="ECO:0000256" key="3">
    <source>
        <dbReference type="ARBA" id="ARBA00014604"/>
    </source>
</evidence>
<dbReference type="AlphaFoldDB" id="A0AAV4RD94"/>
<dbReference type="InterPro" id="IPR026571">
    <property type="entry name" value="Tmem186"/>
</dbReference>
<keyword evidence="5" id="KW-0999">Mitochondrion inner membrane</keyword>
<feature type="transmembrane region" description="Helical" evidence="9">
    <location>
        <begin position="102"/>
        <end position="121"/>
    </location>
</feature>
<evidence type="ECO:0000256" key="1">
    <source>
        <dbReference type="ARBA" id="ARBA00004448"/>
    </source>
</evidence>
<evidence type="ECO:0000256" key="4">
    <source>
        <dbReference type="ARBA" id="ARBA00022692"/>
    </source>
</evidence>
<name>A0AAV4RD94_9ARAC</name>
<dbReference type="InterPro" id="IPR045325">
    <property type="entry name" value="TMEM70/TMEM186/TMEM223"/>
</dbReference>
<dbReference type="Proteomes" id="UP001054837">
    <property type="component" value="Unassembled WGS sequence"/>
</dbReference>
<keyword evidence="4 9" id="KW-0812">Transmembrane</keyword>
<reference evidence="10 11" key="1">
    <citation type="submission" date="2021-06" db="EMBL/GenBank/DDBJ databases">
        <title>Caerostris darwini draft genome.</title>
        <authorList>
            <person name="Kono N."/>
            <person name="Arakawa K."/>
        </authorList>
    </citation>
    <scope>NUCLEOTIDE SEQUENCE [LARGE SCALE GENOMIC DNA]</scope>
</reference>
<keyword evidence="7" id="KW-0496">Mitochondrion</keyword>
<accession>A0AAV4RD94</accession>
<comment type="subcellular location">
    <subcellularLocation>
        <location evidence="1">Mitochondrion inner membrane</location>
        <topology evidence="1">Multi-pass membrane protein</topology>
    </subcellularLocation>
</comment>
<evidence type="ECO:0000256" key="6">
    <source>
        <dbReference type="ARBA" id="ARBA00022989"/>
    </source>
</evidence>
<gene>
    <name evidence="10" type="primary">tmem186</name>
    <name evidence="10" type="ORF">CDAR_414161</name>
</gene>
<keyword evidence="11" id="KW-1185">Reference proteome</keyword>
<organism evidence="10 11">
    <name type="scientific">Caerostris darwini</name>
    <dbReference type="NCBI Taxonomy" id="1538125"/>
    <lineage>
        <taxon>Eukaryota</taxon>
        <taxon>Metazoa</taxon>
        <taxon>Ecdysozoa</taxon>
        <taxon>Arthropoda</taxon>
        <taxon>Chelicerata</taxon>
        <taxon>Arachnida</taxon>
        <taxon>Araneae</taxon>
        <taxon>Araneomorphae</taxon>
        <taxon>Entelegynae</taxon>
        <taxon>Araneoidea</taxon>
        <taxon>Araneidae</taxon>
        <taxon>Caerostris</taxon>
    </lineage>
</organism>
<feature type="transmembrane region" description="Helical" evidence="9">
    <location>
        <begin position="73"/>
        <end position="90"/>
    </location>
</feature>
<proteinExistence type="inferred from homology"/>
<keyword evidence="8 9" id="KW-0472">Membrane</keyword>
<dbReference type="EMBL" id="BPLQ01006032">
    <property type="protein sequence ID" value="GIY19312.1"/>
    <property type="molecule type" value="Genomic_DNA"/>
</dbReference>
<dbReference type="PANTHER" id="PTHR13603">
    <property type="entry name" value="TRANSMEMBRANE PROTEIN 186"/>
    <property type="match status" value="1"/>
</dbReference>
<evidence type="ECO:0000313" key="11">
    <source>
        <dbReference type="Proteomes" id="UP001054837"/>
    </source>
</evidence>
<evidence type="ECO:0000256" key="7">
    <source>
        <dbReference type="ARBA" id="ARBA00023128"/>
    </source>
</evidence>
<dbReference type="Pfam" id="PF06979">
    <property type="entry name" value="TMEM70"/>
    <property type="match status" value="1"/>
</dbReference>
<evidence type="ECO:0000256" key="8">
    <source>
        <dbReference type="ARBA" id="ARBA00023136"/>
    </source>
</evidence>
<evidence type="ECO:0000256" key="9">
    <source>
        <dbReference type="SAM" id="Phobius"/>
    </source>
</evidence>
<evidence type="ECO:0000256" key="5">
    <source>
        <dbReference type="ARBA" id="ARBA00022792"/>
    </source>
</evidence>